<reference evidence="2" key="2">
    <citation type="submission" date="2020-11" db="EMBL/GenBank/DDBJ databases">
        <authorList>
            <person name="McCartney M.A."/>
            <person name="Auch B."/>
            <person name="Kono T."/>
            <person name="Mallez S."/>
            <person name="Becker A."/>
            <person name="Gohl D.M."/>
            <person name="Silverstein K.A.T."/>
            <person name="Koren S."/>
            <person name="Bechman K.B."/>
            <person name="Herman A."/>
            <person name="Abrahante J.E."/>
            <person name="Garbe J."/>
        </authorList>
    </citation>
    <scope>NUCLEOTIDE SEQUENCE</scope>
    <source>
        <strain evidence="2">Duluth1</strain>
        <tissue evidence="2">Whole animal</tissue>
    </source>
</reference>
<feature type="compositionally biased region" description="Polar residues" evidence="1">
    <location>
        <begin position="410"/>
        <end position="419"/>
    </location>
</feature>
<feature type="compositionally biased region" description="Polar residues" evidence="1">
    <location>
        <begin position="315"/>
        <end position="345"/>
    </location>
</feature>
<organism evidence="2 3">
    <name type="scientific">Dreissena polymorpha</name>
    <name type="common">Zebra mussel</name>
    <name type="synonym">Mytilus polymorpha</name>
    <dbReference type="NCBI Taxonomy" id="45954"/>
    <lineage>
        <taxon>Eukaryota</taxon>
        <taxon>Metazoa</taxon>
        <taxon>Spiralia</taxon>
        <taxon>Lophotrochozoa</taxon>
        <taxon>Mollusca</taxon>
        <taxon>Bivalvia</taxon>
        <taxon>Autobranchia</taxon>
        <taxon>Heteroconchia</taxon>
        <taxon>Euheterodonta</taxon>
        <taxon>Imparidentia</taxon>
        <taxon>Neoheterodontei</taxon>
        <taxon>Myida</taxon>
        <taxon>Dreissenoidea</taxon>
        <taxon>Dreissenidae</taxon>
        <taxon>Dreissena</taxon>
    </lineage>
</organism>
<evidence type="ECO:0000313" key="3">
    <source>
        <dbReference type="Proteomes" id="UP000828390"/>
    </source>
</evidence>
<accession>A0A9D4LHZ2</accession>
<dbReference type="EMBL" id="JAIWYP010000003">
    <property type="protein sequence ID" value="KAH3858184.1"/>
    <property type="molecule type" value="Genomic_DNA"/>
</dbReference>
<proteinExistence type="predicted"/>
<dbReference type="AlphaFoldDB" id="A0A9D4LHZ2"/>
<feature type="region of interest" description="Disordered" evidence="1">
    <location>
        <begin position="89"/>
        <end position="145"/>
    </location>
</feature>
<protein>
    <submittedName>
        <fullName evidence="2">Uncharacterized protein</fullName>
    </submittedName>
</protein>
<feature type="compositionally biased region" description="Polar residues" evidence="1">
    <location>
        <begin position="292"/>
        <end position="307"/>
    </location>
</feature>
<evidence type="ECO:0000256" key="1">
    <source>
        <dbReference type="SAM" id="MobiDB-lite"/>
    </source>
</evidence>
<feature type="compositionally biased region" description="Polar residues" evidence="1">
    <location>
        <begin position="136"/>
        <end position="145"/>
    </location>
</feature>
<name>A0A9D4LHZ2_DREPO</name>
<feature type="region of interest" description="Disordered" evidence="1">
    <location>
        <begin position="174"/>
        <end position="347"/>
    </location>
</feature>
<keyword evidence="3" id="KW-1185">Reference proteome</keyword>
<gene>
    <name evidence="2" type="ORF">DPMN_100804</name>
</gene>
<sequence>MSSTKTDKLKGQRLGNQKVIERLLERLDENDKLQFEPTIVEIENQLEIIRGLNEEIIALSDAESTPDELLDSQMYVFDMEAKLRRYRQNLRDHPSSSSTAVHDSSLSMSVLQPTEPSNTRYRSVDEEPHAPLQLPTLPTSSENVNRSSLSAFHQPRQVSTTIADTNVMQPVQQNVKHPTSGDTNTHNKPSPSESSNRSGAAHSKSRGRNKEQDARSTPQNLSEAMGGSGKPEKSTRESQSNIETVESCKTLQRDAESEPVAILKASSRSVGLSGVPRTPSKFSADYPKDSGLSLSRTRNGSYTTSDGIPQEHGVSLNNIPKPSVSSNRTPDGPIVSSNKTPQNPGILSDHFQREIKKLSNYWSRQSPLAERSPRLRSNRKSLFNIKEGLGKSSQSTAVRKRIRSHDCPEQTGNLTSENLPESPFPSTISDSKSPSSRKWPETNHSEDQTTSEALTASVVPKSACTDVIQTPSKTHRRQNGKSSINDNIISCKKGNTCMQFETSAHLPHGRRLTELPYSDAKAVGDSLFPNVTRRDNTQRTHNAHRLACVLSNSTVTDGLTNI</sequence>
<feature type="compositionally biased region" description="Basic and acidic residues" evidence="1">
    <location>
        <begin position="438"/>
        <end position="447"/>
    </location>
</feature>
<comment type="caution">
    <text evidence="2">The sequence shown here is derived from an EMBL/GenBank/DDBJ whole genome shotgun (WGS) entry which is preliminary data.</text>
</comment>
<feature type="region of interest" description="Disordered" evidence="1">
    <location>
        <begin position="382"/>
        <end position="458"/>
    </location>
</feature>
<feature type="compositionally biased region" description="Low complexity" evidence="1">
    <location>
        <begin position="426"/>
        <end position="436"/>
    </location>
</feature>
<dbReference type="Proteomes" id="UP000828390">
    <property type="component" value="Unassembled WGS sequence"/>
</dbReference>
<evidence type="ECO:0000313" key="2">
    <source>
        <dbReference type="EMBL" id="KAH3858184.1"/>
    </source>
</evidence>
<feature type="compositionally biased region" description="Polar residues" evidence="1">
    <location>
        <begin position="237"/>
        <end position="250"/>
    </location>
</feature>
<feature type="compositionally biased region" description="Polar residues" evidence="1">
    <location>
        <begin position="95"/>
        <end position="121"/>
    </location>
</feature>
<reference evidence="2" key="1">
    <citation type="journal article" date="2019" name="bioRxiv">
        <title>The Genome of the Zebra Mussel, Dreissena polymorpha: A Resource for Invasive Species Research.</title>
        <authorList>
            <person name="McCartney M.A."/>
            <person name="Auch B."/>
            <person name="Kono T."/>
            <person name="Mallez S."/>
            <person name="Zhang Y."/>
            <person name="Obille A."/>
            <person name="Becker A."/>
            <person name="Abrahante J.E."/>
            <person name="Garbe J."/>
            <person name="Badalamenti J.P."/>
            <person name="Herman A."/>
            <person name="Mangelson H."/>
            <person name="Liachko I."/>
            <person name="Sullivan S."/>
            <person name="Sone E.D."/>
            <person name="Koren S."/>
            <person name="Silverstein K.A.T."/>
            <person name="Beckman K.B."/>
            <person name="Gohl D.M."/>
        </authorList>
    </citation>
    <scope>NUCLEOTIDE SEQUENCE</scope>
    <source>
        <strain evidence="2">Duluth1</strain>
        <tissue evidence="2">Whole animal</tissue>
    </source>
</reference>
<feature type="compositionally biased region" description="Polar residues" evidence="1">
    <location>
        <begin position="174"/>
        <end position="198"/>
    </location>
</feature>